<dbReference type="AlphaFoldDB" id="A0AB35MZY3"/>
<gene>
    <name evidence="1" type="ORF">Q8W42_16280</name>
</gene>
<dbReference type="RefSeq" id="WP_102533689.1">
    <property type="nucleotide sequence ID" value="NZ_CAWNTE010000015.1"/>
</dbReference>
<dbReference type="Proteomes" id="UP001177935">
    <property type="component" value="Unassembled WGS sequence"/>
</dbReference>
<reference evidence="1" key="1">
    <citation type="submission" date="2023-07" db="EMBL/GenBank/DDBJ databases">
        <title>Genome content predicts the carbon catabolic preferences of heterotrophic bacteria.</title>
        <authorList>
            <person name="Gralka M."/>
        </authorList>
    </citation>
    <scope>NUCLEOTIDE SEQUENCE</scope>
    <source>
        <strain evidence="1">6E02</strain>
    </source>
</reference>
<dbReference type="EMBL" id="JAUYVL010000009">
    <property type="protein sequence ID" value="MDP2502270.1"/>
    <property type="molecule type" value="Genomic_DNA"/>
</dbReference>
<sequence>MKKKILLSLGLTTIVAAGVGYIATKPYFDEKARIESMADRLDLYKGKTDTWLYQYDFEIPDNPKVADWNTENVKLPQVLFTVANLEDKSKVSYWALNIDGTNPQLLIPEGALPPAPNTGIDYAKYMSRSPNGRYLVIPQEDSTVLYDLSNGEITEISEEYGSTRHDIMWDTDSTQVVVKKRDELLLVKLGTKEVVKFTDVNGPDARYMTSLAKPYMSQSEQAIYFSYEPGLAGFGCQGEEEAYIETFGVSDVPKCGNTFVFDAKTLKLIDRGDFTPISYDCNVWGGTYGDGFYCLGGEGGGKVYHSGRPSEKMGNFRATVDLLAFSGNDMWFVPVHGRNITRVLHQPIDNSPTTEMIYGFVGFRDGERVKKSAYGFGFSHYVIEHKETDNWSESLYPLPTYADIEKAKTVLEERNNGLG</sequence>
<evidence type="ECO:0000313" key="2">
    <source>
        <dbReference type="Proteomes" id="UP001177935"/>
    </source>
</evidence>
<organism evidence="1 2">
    <name type="scientific">Vibrio splendidus</name>
    <dbReference type="NCBI Taxonomy" id="29497"/>
    <lineage>
        <taxon>Bacteria</taxon>
        <taxon>Pseudomonadati</taxon>
        <taxon>Pseudomonadota</taxon>
        <taxon>Gammaproteobacteria</taxon>
        <taxon>Vibrionales</taxon>
        <taxon>Vibrionaceae</taxon>
        <taxon>Vibrio</taxon>
    </lineage>
</organism>
<dbReference type="SUPFAM" id="SSF69322">
    <property type="entry name" value="Tricorn protease domain 2"/>
    <property type="match status" value="1"/>
</dbReference>
<evidence type="ECO:0000313" key="1">
    <source>
        <dbReference type="EMBL" id="MDP2502270.1"/>
    </source>
</evidence>
<accession>A0AB35MZY3</accession>
<proteinExistence type="predicted"/>
<comment type="caution">
    <text evidence="1">The sequence shown here is derived from an EMBL/GenBank/DDBJ whole genome shotgun (WGS) entry which is preliminary data.</text>
</comment>
<name>A0AB35MZY3_VIBSP</name>
<protein>
    <submittedName>
        <fullName evidence="1">Uncharacterized protein</fullName>
    </submittedName>
</protein>